<dbReference type="RefSeq" id="WP_346122498.1">
    <property type="nucleotide sequence ID" value="NZ_BAABGU010000027.1"/>
</dbReference>
<evidence type="ECO:0000313" key="6">
    <source>
        <dbReference type="Proteomes" id="UP001500307"/>
    </source>
</evidence>
<dbReference type="InterPro" id="IPR050204">
    <property type="entry name" value="AraC_XylS_family_regulators"/>
</dbReference>
<dbReference type="InterPro" id="IPR009057">
    <property type="entry name" value="Homeodomain-like_sf"/>
</dbReference>
<evidence type="ECO:0000259" key="4">
    <source>
        <dbReference type="PROSITE" id="PS01124"/>
    </source>
</evidence>
<accession>A0ABP8SWK6</accession>
<keyword evidence="1" id="KW-0805">Transcription regulation</keyword>
<gene>
    <name evidence="5" type="ORF">GCM10023176_44750</name>
</gene>
<evidence type="ECO:0000256" key="2">
    <source>
        <dbReference type="ARBA" id="ARBA00023125"/>
    </source>
</evidence>
<proteinExistence type="predicted"/>
<protein>
    <submittedName>
        <fullName evidence="5">AraC family transcriptional regulator</fullName>
    </submittedName>
</protein>
<dbReference type="SUPFAM" id="SSF46689">
    <property type="entry name" value="Homeodomain-like"/>
    <property type="match status" value="2"/>
</dbReference>
<evidence type="ECO:0000256" key="3">
    <source>
        <dbReference type="ARBA" id="ARBA00023163"/>
    </source>
</evidence>
<dbReference type="InterPro" id="IPR032783">
    <property type="entry name" value="AraC_lig"/>
</dbReference>
<dbReference type="PANTHER" id="PTHR46796">
    <property type="entry name" value="HTH-TYPE TRANSCRIPTIONAL ACTIVATOR RHAS-RELATED"/>
    <property type="match status" value="1"/>
</dbReference>
<name>A0ABP8SWK6_9ACTN</name>
<keyword evidence="2" id="KW-0238">DNA-binding</keyword>
<dbReference type="Gene3D" id="1.10.10.60">
    <property type="entry name" value="Homeodomain-like"/>
    <property type="match status" value="2"/>
</dbReference>
<dbReference type="PROSITE" id="PS01124">
    <property type="entry name" value="HTH_ARAC_FAMILY_2"/>
    <property type="match status" value="1"/>
</dbReference>
<dbReference type="Pfam" id="PF12852">
    <property type="entry name" value="Cupin_6"/>
    <property type="match status" value="1"/>
</dbReference>
<evidence type="ECO:0000313" key="5">
    <source>
        <dbReference type="EMBL" id="GAA4575442.1"/>
    </source>
</evidence>
<organism evidence="5 6">
    <name type="scientific">Micromonospora coerulea</name>
    <dbReference type="NCBI Taxonomy" id="47856"/>
    <lineage>
        <taxon>Bacteria</taxon>
        <taxon>Bacillati</taxon>
        <taxon>Actinomycetota</taxon>
        <taxon>Actinomycetes</taxon>
        <taxon>Micromonosporales</taxon>
        <taxon>Micromonosporaceae</taxon>
        <taxon>Micromonospora</taxon>
    </lineage>
</organism>
<feature type="domain" description="HTH araC/xylS-type" evidence="4">
    <location>
        <begin position="210"/>
        <end position="308"/>
    </location>
</feature>
<dbReference type="PROSITE" id="PS00041">
    <property type="entry name" value="HTH_ARAC_FAMILY_1"/>
    <property type="match status" value="1"/>
</dbReference>
<keyword evidence="3" id="KW-0804">Transcription</keyword>
<dbReference type="InterPro" id="IPR018062">
    <property type="entry name" value="HTH_AraC-typ_CS"/>
</dbReference>
<sequence length="312" mass="33390">MDPLTGLLDGPQARGAFLLRSLLDPPFALRIEDRAPLTVVAVARGSAWVVPDEGDPVPVRPGDVTVLRGPDAYLVADDPATPPQVVIHPGQRCTTRYGEPLAETTALGVRTWGTGRPGSTVLLTGTYPQAGEVSRRLLAALPALLTVRAEEWPTPLVGVLADEVVRDSPGQAAVLDRLLDLVLITALRTWFDRPDAAPAWYAAAGDPVVGPALRLLRNDPARPWTVARLAAEVGVSRAALARRFTELVGEPPMTFLTGWRLALAADLLREPDATLAAVARRVGYGSPFALSTAFRRERGVSPRAHRERSTVA</sequence>
<dbReference type="Proteomes" id="UP001500307">
    <property type="component" value="Unassembled WGS sequence"/>
</dbReference>
<dbReference type="EMBL" id="BAABGU010000027">
    <property type="protein sequence ID" value="GAA4575442.1"/>
    <property type="molecule type" value="Genomic_DNA"/>
</dbReference>
<reference evidence="6" key="1">
    <citation type="journal article" date="2019" name="Int. J. Syst. Evol. Microbiol.">
        <title>The Global Catalogue of Microorganisms (GCM) 10K type strain sequencing project: providing services to taxonomists for standard genome sequencing and annotation.</title>
        <authorList>
            <consortium name="The Broad Institute Genomics Platform"/>
            <consortium name="The Broad Institute Genome Sequencing Center for Infectious Disease"/>
            <person name="Wu L."/>
            <person name="Ma J."/>
        </authorList>
    </citation>
    <scope>NUCLEOTIDE SEQUENCE [LARGE SCALE GENOMIC DNA]</scope>
    <source>
        <strain evidence="6">JCM 3175</strain>
    </source>
</reference>
<keyword evidence="6" id="KW-1185">Reference proteome</keyword>
<dbReference type="PANTHER" id="PTHR46796:SF13">
    <property type="entry name" value="HTH-TYPE TRANSCRIPTIONAL ACTIVATOR RHAS"/>
    <property type="match status" value="1"/>
</dbReference>
<dbReference type="Pfam" id="PF12833">
    <property type="entry name" value="HTH_18"/>
    <property type="match status" value="1"/>
</dbReference>
<dbReference type="InterPro" id="IPR018060">
    <property type="entry name" value="HTH_AraC"/>
</dbReference>
<dbReference type="SMART" id="SM00342">
    <property type="entry name" value="HTH_ARAC"/>
    <property type="match status" value="1"/>
</dbReference>
<comment type="caution">
    <text evidence="5">The sequence shown here is derived from an EMBL/GenBank/DDBJ whole genome shotgun (WGS) entry which is preliminary data.</text>
</comment>
<evidence type="ECO:0000256" key="1">
    <source>
        <dbReference type="ARBA" id="ARBA00023015"/>
    </source>
</evidence>